<dbReference type="AlphaFoldDB" id="A0A2J8QDQ3"/>
<proteinExistence type="predicted"/>
<dbReference type="PANTHER" id="PTHR46603">
    <property type="entry name" value="ABSCISSION/NOCUT CHECKPOINT REGULATOR"/>
    <property type="match status" value="1"/>
</dbReference>
<dbReference type="PANTHER" id="PTHR46603:SF1">
    <property type="entry name" value="ABSCISSION_NOCUT CHECKPOINT REGULATOR"/>
    <property type="match status" value="1"/>
</dbReference>
<name>A0A2J8QDQ3_PANTR</name>
<dbReference type="SMR" id="A0A2J8QDQ3"/>
<evidence type="ECO:0000313" key="2">
    <source>
        <dbReference type="Proteomes" id="UP000236370"/>
    </source>
</evidence>
<feature type="non-terminal residue" evidence="1">
    <location>
        <position position="57"/>
    </location>
</feature>
<protein>
    <submittedName>
        <fullName evidence="1">ZFYVE19 isoform 14</fullName>
    </submittedName>
</protein>
<gene>
    <name evidence="1" type="ORF">CK820_G0033508</name>
</gene>
<dbReference type="Proteomes" id="UP000236370">
    <property type="component" value="Unassembled WGS sequence"/>
</dbReference>
<accession>A0A2J8QDQ3</accession>
<reference evidence="1 2" key="1">
    <citation type="submission" date="2017-12" db="EMBL/GenBank/DDBJ databases">
        <title>High-resolution comparative analysis of great ape genomes.</title>
        <authorList>
            <person name="Pollen A."/>
            <person name="Hastie A."/>
            <person name="Hormozdiari F."/>
            <person name="Dougherty M."/>
            <person name="Liu R."/>
            <person name="Chaisson M."/>
            <person name="Hoppe E."/>
            <person name="Hill C."/>
            <person name="Pang A."/>
            <person name="Hillier L."/>
            <person name="Baker C."/>
            <person name="Armstrong J."/>
            <person name="Shendure J."/>
            <person name="Paten B."/>
            <person name="Wilson R."/>
            <person name="Chao H."/>
            <person name="Schneider V."/>
            <person name="Ventura M."/>
            <person name="Kronenberg Z."/>
            <person name="Murali S."/>
            <person name="Gordon D."/>
            <person name="Cantsilieris S."/>
            <person name="Munson K."/>
            <person name="Nelson B."/>
            <person name="Raja A."/>
            <person name="Underwood J."/>
            <person name="Diekhans M."/>
            <person name="Fiddes I."/>
            <person name="Haussler D."/>
            <person name="Eichler E."/>
        </authorList>
    </citation>
    <scope>NUCLEOTIDE SEQUENCE [LARGE SCALE GENOMIC DNA]</scope>
    <source>
        <strain evidence="1">Yerkes chimp pedigree #C0471</strain>
    </source>
</reference>
<dbReference type="EMBL" id="NBAG03000046">
    <property type="protein sequence ID" value="PNI94391.1"/>
    <property type="molecule type" value="Genomic_DNA"/>
</dbReference>
<organism evidence="1 2">
    <name type="scientific">Pan troglodytes</name>
    <name type="common">Chimpanzee</name>
    <dbReference type="NCBI Taxonomy" id="9598"/>
    <lineage>
        <taxon>Eukaryota</taxon>
        <taxon>Metazoa</taxon>
        <taxon>Chordata</taxon>
        <taxon>Craniata</taxon>
        <taxon>Vertebrata</taxon>
        <taxon>Euteleostomi</taxon>
        <taxon>Mammalia</taxon>
        <taxon>Eutheria</taxon>
        <taxon>Euarchontoglires</taxon>
        <taxon>Primates</taxon>
        <taxon>Haplorrhini</taxon>
        <taxon>Catarrhini</taxon>
        <taxon>Hominidae</taxon>
        <taxon>Pan</taxon>
    </lineage>
</organism>
<evidence type="ECO:0000313" key="1">
    <source>
        <dbReference type="EMBL" id="PNI94391.1"/>
    </source>
</evidence>
<sequence>MIAERLARLRQENKPKLVPSQAEIEARLAALKDERQGSIPSTQEMEARLAALQGRVL</sequence>
<comment type="caution">
    <text evidence="1">The sequence shown here is derived from an EMBL/GenBank/DDBJ whole genome shotgun (WGS) entry which is preliminary data.</text>
</comment>